<dbReference type="AlphaFoldDB" id="A0A0B7BQ67"/>
<organism evidence="4">
    <name type="scientific">Arion vulgaris</name>
    <dbReference type="NCBI Taxonomy" id="1028688"/>
    <lineage>
        <taxon>Eukaryota</taxon>
        <taxon>Metazoa</taxon>
        <taxon>Spiralia</taxon>
        <taxon>Lophotrochozoa</taxon>
        <taxon>Mollusca</taxon>
        <taxon>Gastropoda</taxon>
        <taxon>Heterobranchia</taxon>
        <taxon>Euthyneura</taxon>
        <taxon>Panpulmonata</taxon>
        <taxon>Eupulmonata</taxon>
        <taxon>Stylommatophora</taxon>
        <taxon>Helicina</taxon>
        <taxon>Arionoidea</taxon>
        <taxon>Arionidae</taxon>
        <taxon>Arion</taxon>
    </lineage>
</organism>
<sequence>SVTGDDGYIIVNAGFGKVDTSSIDVTVRDISWWFDFPTPVVKLVLLEYIKLYEDLEKSLTALATDRIFLTHSLDYLEAYNKRPQQGEEATKNNAYLLSFDHKPRYVPKQYMLHALELAYLFDINVKPFIENWYYLELEDVFYEEDVELKNKFIDLVAGFMKTGKPDQKLHTKNNVAWAPYDSLKKSYLSFSLHPSVGDDIIRNRRAVWETLVPQWLKEHQISETKEEL</sequence>
<evidence type="ECO:0000313" key="5">
    <source>
        <dbReference type="EMBL" id="CEK94477.1"/>
    </source>
</evidence>
<dbReference type="EMBL" id="HACG01047612">
    <property type="protein sequence ID" value="CEK94477.1"/>
    <property type="molecule type" value="Transcribed_RNA"/>
</dbReference>
<evidence type="ECO:0000313" key="4">
    <source>
        <dbReference type="EMBL" id="CEK94476.1"/>
    </source>
</evidence>
<accession>A0A0B7BQ67</accession>
<reference evidence="4" key="1">
    <citation type="submission" date="2014-12" db="EMBL/GenBank/DDBJ databases">
        <title>Insight into the proteome of Arion vulgaris.</title>
        <authorList>
            <person name="Aradska J."/>
            <person name="Bulat T."/>
            <person name="Smidak R."/>
            <person name="Sarate P."/>
            <person name="Gangsoo J."/>
            <person name="Sialana F."/>
            <person name="Bilban M."/>
            <person name="Lubec G."/>
        </authorList>
    </citation>
    <scope>NUCLEOTIDE SEQUENCE</scope>
    <source>
        <tissue evidence="4">Skin</tissue>
    </source>
</reference>
<dbReference type="EMBL" id="HACG01047611">
    <property type="protein sequence ID" value="CEK94476.1"/>
    <property type="molecule type" value="Transcribed_RNA"/>
</dbReference>
<dbReference type="InterPro" id="IPR002018">
    <property type="entry name" value="CarbesteraseB"/>
</dbReference>
<evidence type="ECO:0000259" key="2">
    <source>
        <dbReference type="Pfam" id="PF00135"/>
    </source>
</evidence>
<dbReference type="Pfam" id="PF00135">
    <property type="entry name" value="COesterase"/>
    <property type="match status" value="1"/>
</dbReference>
<comment type="similarity">
    <text evidence="1">Belongs to the type-B carboxylesterase/lipase family.</text>
</comment>
<feature type="domain" description="Carboxylesterase type B" evidence="2">
    <location>
        <begin position="52"/>
        <end position="205"/>
    </location>
</feature>
<feature type="non-terminal residue" evidence="4">
    <location>
        <position position="1"/>
    </location>
</feature>
<gene>
    <name evidence="4" type="primary">ORF201011</name>
    <name evidence="3" type="synonym">ORF201004</name>
    <name evidence="5" type="synonym">ORF201014</name>
</gene>
<dbReference type="Gene3D" id="3.40.50.1820">
    <property type="entry name" value="alpha/beta hydrolase"/>
    <property type="match status" value="1"/>
</dbReference>
<name>A0A0B7BQ67_9EUPU</name>
<dbReference type="EMBL" id="HACG01047607">
    <property type="protein sequence ID" value="CEK94472.1"/>
    <property type="molecule type" value="Transcribed_RNA"/>
</dbReference>
<dbReference type="PANTHER" id="PTHR43903">
    <property type="entry name" value="NEUROLIGIN"/>
    <property type="match status" value="1"/>
</dbReference>
<dbReference type="InterPro" id="IPR029058">
    <property type="entry name" value="AB_hydrolase_fold"/>
</dbReference>
<dbReference type="SUPFAM" id="SSF53474">
    <property type="entry name" value="alpha/beta-Hydrolases"/>
    <property type="match status" value="1"/>
</dbReference>
<evidence type="ECO:0000256" key="1">
    <source>
        <dbReference type="ARBA" id="ARBA00005964"/>
    </source>
</evidence>
<dbReference type="InterPro" id="IPR051093">
    <property type="entry name" value="Neuroligin/BSAL"/>
</dbReference>
<evidence type="ECO:0000313" key="3">
    <source>
        <dbReference type="EMBL" id="CEK94472.1"/>
    </source>
</evidence>
<protein>
    <recommendedName>
        <fullName evidence="2">Carboxylesterase type B domain-containing protein</fullName>
    </recommendedName>
</protein>
<proteinExistence type="inferred from homology"/>